<feature type="active site" description="Charge relay system" evidence="11">
    <location>
        <position position="308"/>
    </location>
</feature>
<dbReference type="PANTHER" id="PTHR14218">
    <property type="entry name" value="PROTEASE S8 TRIPEPTIDYL PEPTIDASE I CLN2"/>
    <property type="match status" value="1"/>
</dbReference>
<dbReference type="EC" id="3.4.14.10" evidence="4"/>
<keyword evidence="8 11" id="KW-0720">Serine protease</keyword>
<feature type="binding site" evidence="11">
    <location>
        <position position="602"/>
    </location>
    <ligand>
        <name>Ca(2+)</name>
        <dbReference type="ChEBI" id="CHEBI:29108"/>
    </ligand>
</feature>
<organism evidence="14 15">
    <name type="scientific">Beauveria bassiana</name>
    <name type="common">White muscardine disease fungus</name>
    <name type="synonym">Tritirachium shiotae</name>
    <dbReference type="NCBI Taxonomy" id="176275"/>
    <lineage>
        <taxon>Eukaryota</taxon>
        <taxon>Fungi</taxon>
        <taxon>Dikarya</taxon>
        <taxon>Ascomycota</taxon>
        <taxon>Pezizomycotina</taxon>
        <taxon>Sordariomycetes</taxon>
        <taxon>Hypocreomycetidae</taxon>
        <taxon>Hypocreales</taxon>
        <taxon>Cordycipitaceae</taxon>
        <taxon>Beauveria</taxon>
    </lineage>
</organism>
<feature type="active site" description="Charge relay system" evidence="11">
    <location>
        <position position="304"/>
    </location>
</feature>
<evidence type="ECO:0000256" key="2">
    <source>
        <dbReference type="ARBA" id="ARBA00002451"/>
    </source>
</evidence>
<name>A0A2N6N8A1_BEABA</name>
<keyword evidence="10" id="KW-0865">Zymogen</keyword>
<sequence>MRFTSVLLSCLSAGALAVPVADDSVVKSHSLSNSWQNGGSLPDDTQIPVRIALKQSNLDKGMDYLLTVSDPESPRYGQHFTKQQVIDLFAPADSTVDAVKKWLVGSGVAASAITTSNSKGFLDFVTTAGELNKLLQGNYKVFNHVNGKSSQIMSETYTIPGAVSSHIDFIAPALGLPSKTSKSRRFAPVPSPVKPTPLPQEIVRELTAAPRWKLTQPLKDDTNRCADYVTPKCIKAMYNIPDGKLSNPSNRLGLFESDDELFQQGDLSTFFALFAAYIPATFTPKVDLINFGNSKPNAANAEGEAALDFDVSYPVIYPQNIELFQAKGNFNYFKRTFGIFNQFLDGVDGSYCTFSSHNYTGDDPSIDGPQSTQCGTFKPTNVISFSYGWDEEDYPAGYLEASSLTLARQCDEFMKLGLQGTTLVFSSGDSGVVGKEGCLGKNQDIFSPAVGAACPFVTTVGSTQLASGQQVGSAEQVTTSFSPGGGFSNIWDTPTYQQSAVSSFFANHDPNFPFYTTTEGKIPSGGGVYNRAGRGYPDVAAVGDHGIVVFDGQVQRSGGTSMSAPIVAAIFTRINEERIHKGKKPIGFANPTLYRNPGAFNDITIGGQTGEDNTCGGRGFSTAPGWDPVTGLGTPKYPELLKVFLALP</sequence>
<dbReference type="SMART" id="SM00944">
    <property type="entry name" value="Pro-kuma_activ"/>
    <property type="match status" value="1"/>
</dbReference>
<keyword evidence="5 11" id="KW-0645">Protease</keyword>
<dbReference type="GO" id="GO:0008240">
    <property type="term" value="F:tripeptidyl-peptidase activity"/>
    <property type="evidence" value="ECO:0007669"/>
    <property type="project" value="UniProtKB-EC"/>
</dbReference>
<proteinExistence type="predicted"/>
<dbReference type="GO" id="GO:0005576">
    <property type="term" value="C:extracellular region"/>
    <property type="evidence" value="ECO:0007669"/>
    <property type="project" value="UniProtKB-SubCell"/>
</dbReference>
<dbReference type="SUPFAM" id="SSF54897">
    <property type="entry name" value="Protease propeptides/inhibitors"/>
    <property type="match status" value="1"/>
</dbReference>
<dbReference type="GO" id="GO:0006508">
    <property type="term" value="P:proteolysis"/>
    <property type="evidence" value="ECO:0007669"/>
    <property type="project" value="UniProtKB-KW"/>
</dbReference>
<feature type="binding site" evidence="11">
    <location>
        <position position="625"/>
    </location>
    <ligand>
        <name>Ca(2+)</name>
        <dbReference type="ChEBI" id="CHEBI:29108"/>
    </ligand>
</feature>
<dbReference type="InterPro" id="IPR015366">
    <property type="entry name" value="S53_propep"/>
</dbReference>
<dbReference type="PROSITE" id="PS00138">
    <property type="entry name" value="SUBTILASE_SER"/>
    <property type="match status" value="1"/>
</dbReference>
<evidence type="ECO:0000256" key="12">
    <source>
        <dbReference type="SAM" id="SignalP"/>
    </source>
</evidence>
<feature type="active site" description="Charge relay system" evidence="11">
    <location>
        <position position="561"/>
    </location>
</feature>
<dbReference type="InterPro" id="IPR036852">
    <property type="entry name" value="Peptidase_S8/S53_dom_sf"/>
</dbReference>
<dbReference type="OMA" id="NIAVWAN"/>
<dbReference type="Gene3D" id="3.40.50.200">
    <property type="entry name" value="Peptidase S8/S53 domain"/>
    <property type="match status" value="1"/>
</dbReference>
<keyword evidence="12" id="KW-0732">Signal</keyword>
<evidence type="ECO:0000256" key="5">
    <source>
        <dbReference type="ARBA" id="ARBA00022670"/>
    </source>
</evidence>
<dbReference type="PANTHER" id="PTHR14218:SF19">
    <property type="entry name" value="SERINE PROTEASE AORO, PUTATIVE (AFU_ORTHOLOGUE AFUA_6G10250)-RELATED"/>
    <property type="match status" value="1"/>
</dbReference>
<accession>A0A2N6N8A1</accession>
<dbReference type="AlphaFoldDB" id="A0A2N6N8A1"/>
<dbReference type="InterPro" id="IPR050819">
    <property type="entry name" value="Tripeptidyl-peptidase_I"/>
</dbReference>
<keyword evidence="7 11" id="KW-0378">Hydrolase</keyword>
<dbReference type="InterPro" id="IPR023828">
    <property type="entry name" value="Peptidase_S8_Ser-AS"/>
</dbReference>
<keyword evidence="6 11" id="KW-0479">Metal-binding</keyword>
<keyword evidence="9 11" id="KW-0106">Calcium</keyword>
<evidence type="ECO:0000313" key="15">
    <source>
        <dbReference type="Proteomes" id="UP000235728"/>
    </source>
</evidence>
<evidence type="ECO:0000256" key="4">
    <source>
        <dbReference type="ARBA" id="ARBA00012462"/>
    </source>
</evidence>
<dbReference type="Pfam" id="PF00082">
    <property type="entry name" value="Peptidase_S8"/>
    <property type="match status" value="1"/>
</dbReference>
<comment type="subcellular location">
    <subcellularLocation>
        <location evidence="3">Secreted</location>
        <location evidence="3">Extracellular space</location>
    </subcellularLocation>
</comment>
<evidence type="ECO:0000256" key="3">
    <source>
        <dbReference type="ARBA" id="ARBA00004239"/>
    </source>
</evidence>
<feature type="domain" description="Peptidase S53" evidence="13">
    <location>
        <begin position="228"/>
        <end position="647"/>
    </location>
</feature>
<dbReference type="GO" id="GO:0004252">
    <property type="term" value="F:serine-type endopeptidase activity"/>
    <property type="evidence" value="ECO:0007669"/>
    <property type="project" value="UniProtKB-UniRule"/>
</dbReference>
<comment type="caution">
    <text evidence="14">The sequence shown here is derived from an EMBL/GenBank/DDBJ whole genome shotgun (WGS) entry which is preliminary data.</text>
</comment>
<dbReference type="CDD" id="cd11377">
    <property type="entry name" value="Pro-peptidase_S53"/>
    <property type="match status" value="1"/>
</dbReference>
<evidence type="ECO:0000256" key="9">
    <source>
        <dbReference type="ARBA" id="ARBA00022837"/>
    </source>
</evidence>
<evidence type="ECO:0000313" key="14">
    <source>
        <dbReference type="EMBL" id="PMB63498.1"/>
    </source>
</evidence>
<comment type="cofactor">
    <cofactor evidence="11">
        <name>Ca(2+)</name>
        <dbReference type="ChEBI" id="CHEBI:29108"/>
    </cofactor>
    <text evidence="11">Binds 1 Ca(2+) ion per subunit.</text>
</comment>
<feature type="binding site" evidence="11">
    <location>
        <position position="603"/>
    </location>
    <ligand>
        <name>Ca(2+)</name>
        <dbReference type="ChEBI" id="CHEBI:29108"/>
    </ligand>
</feature>
<evidence type="ECO:0000259" key="13">
    <source>
        <dbReference type="PROSITE" id="PS51695"/>
    </source>
</evidence>
<evidence type="ECO:0000256" key="7">
    <source>
        <dbReference type="ARBA" id="ARBA00022801"/>
    </source>
</evidence>
<feature type="binding site" evidence="11">
    <location>
        <position position="627"/>
    </location>
    <ligand>
        <name>Ca(2+)</name>
        <dbReference type="ChEBI" id="CHEBI:29108"/>
    </ligand>
</feature>
<dbReference type="InterPro" id="IPR030400">
    <property type="entry name" value="Sedolisin_dom"/>
</dbReference>
<dbReference type="Proteomes" id="UP000235728">
    <property type="component" value="Unassembled WGS sequence"/>
</dbReference>
<comment type="function">
    <text evidence="2">Secreted tripeptidyl-peptidase which degrades proteins at acidic pHs and is involved in virulence.</text>
</comment>
<evidence type="ECO:0000256" key="8">
    <source>
        <dbReference type="ARBA" id="ARBA00022825"/>
    </source>
</evidence>
<feature type="chain" id="PRO_5014672649" description="tripeptidyl-peptidase II" evidence="12">
    <location>
        <begin position="18"/>
        <end position="648"/>
    </location>
</feature>
<dbReference type="SUPFAM" id="SSF52743">
    <property type="entry name" value="Subtilisin-like"/>
    <property type="match status" value="1"/>
</dbReference>
<protein>
    <recommendedName>
        <fullName evidence="4">tripeptidyl-peptidase II</fullName>
        <ecNumber evidence="4">3.4.14.10</ecNumber>
    </recommendedName>
</protein>
<evidence type="ECO:0000256" key="10">
    <source>
        <dbReference type="ARBA" id="ARBA00023145"/>
    </source>
</evidence>
<reference evidence="14 15" key="1">
    <citation type="journal article" date="2016" name="Appl. Microbiol. Biotechnol.">
        <title>Characterization of T-DNA insertion mutants with decreased virulence in the entomopathogenic fungus Beauveria bassiana JEF-007.</title>
        <authorList>
            <person name="Kim S."/>
            <person name="Lee S.J."/>
            <person name="Nai Y.S."/>
            <person name="Yu J.S."/>
            <person name="Lee M.R."/>
            <person name="Yang Y.T."/>
            <person name="Kim J.S."/>
        </authorList>
    </citation>
    <scope>NUCLEOTIDE SEQUENCE [LARGE SCALE GENOMIC DNA]</scope>
    <source>
        <strain evidence="14 15">JEF-007</strain>
    </source>
</reference>
<evidence type="ECO:0000256" key="1">
    <source>
        <dbReference type="ARBA" id="ARBA00001910"/>
    </source>
</evidence>
<evidence type="ECO:0000256" key="11">
    <source>
        <dbReference type="PROSITE-ProRule" id="PRU01032"/>
    </source>
</evidence>
<dbReference type="InterPro" id="IPR000209">
    <property type="entry name" value="Peptidase_S8/S53_dom"/>
</dbReference>
<gene>
    <name evidence="14" type="primary">sed1_2</name>
    <name evidence="14" type="ORF">BM221_010603</name>
</gene>
<evidence type="ECO:0000256" key="6">
    <source>
        <dbReference type="ARBA" id="ARBA00022723"/>
    </source>
</evidence>
<dbReference type="GO" id="GO:0046872">
    <property type="term" value="F:metal ion binding"/>
    <property type="evidence" value="ECO:0007669"/>
    <property type="project" value="UniProtKB-UniRule"/>
</dbReference>
<dbReference type="PROSITE" id="PS51695">
    <property type="entry name" value="SEDOLISIN"/>
    <property type="match status" value="1"/>
</dbReference>
<dbReference type="EMBL" id="MRVG01000020">
    <property type="protein sequence ID" value="PMB63498.1"/>
    <property type="molecule type" value="Genomic_DNA"/>
</dbReference>
<feature type="signal peptide" evidence="12">
    <location>
        <begin position="1"/>
        <end position="17"/>
    </location>
</feature>
<comment type="catalytic activity">
    <reaction evidence="1">
        <text>Release of an N-terminal tripeptide from a polypeptide.</text>
        <dbReference type="EC" id="3.4.14.10"/>
    </reaction>
</comment>
<dbReference type="CDD" id="cd04056">
    <property type="entry name" value="Peptidases_S53"/>
    <property type="match status" value="1"/>
</dbReference>
<dbReference type="Pfam" id="PF09286">
    <property type="entry name" value="Pro-kuma_activ"/>
    <property type="match status" value="1"/>
</dbReference>